<evidence type="ECO:0000256" key="1">
    <source>
        <dbReference type="ARBA" id="ARBA00007584"/>
    </source>
</evidence>
<proteinExistence type="inferred from homology"/>
<sequence length="177" mass="19564">MVDHLLHSHRAIDQGATFIAEGFMFGVAAVLIIGETWRSSRNQSKRRDSVDDQLDDLGIGLVELKARVDTLAEKWEVQLQEEKQRNDELARILERVVEIGLRGGWAEFQDSPVQLPRVQLGPRPSSSSPALSIEREDSVDLPKEEHSISDLPPNDTKIDVAKDGGKGGSDKGKSKDS</sequence>
<feature type="coiled-coil region" evidence="3">
    <location>
        <begin position="72"/>
        <end position="99"/>
    </location>
</feature>
<evidence type="ECO:0000313" key="7">
    <source>
        <dbReference type="Proteomes" id="UP000290288"/>
    </source>
</evidence>
<dbReference type="EMBL" id="SDEE01000980">
    <property type="protein sequence ID" value="RXW13205.1"/>
    <property type="molecule type" value="Genomic_DNA"/>
</dbReference>
<dbReference type="OrthoDB" id="2129069at2759"/>
<reference evidence="6 7" key="1">
    <citation type="submission" date="2019-01" db="EMBL/GenBank/DDBJ databases">
        <title>Draft genome sequence of Psathyrella aberdarensis IHI B618.</title>
        <authorList>
            <person name="Buettner E."/>
            <person name="Kellner H."/>
        </authorList>
    </citation>
    <scope>NUCLEOTIDE SEQUENCE [LARGE SCALE GENOMIC DNA]</scope>
    <source>
        <strain evidence="6 7">IHI B618</strain>
    </source>
</reference>
<evidence type="ECO:0000256" key="4">
    <source>
        <dbReference type="SAM" id="MobiDB-lite"/>
    </source>
</evidence>
<name>A0A4Q2D4X1_9AGAR</name>
<dbReference type="PANTHER" id="PTHR12499">
    <property type="entry name" value="OPTIC ATROPHY 3 PROTEIN OPA3"/>
    <property type="match status" value="1"/>
</dbReference>
<evidence type="ECO:0000313" key="6">
    <source>
        <dbReference type="EMBL" id="RXW13205.1"/>
    </source>
</evidence>
<dbReference type="PANTHER" id="PTHR12499:SF0">
    <property type="entry name" value="OPTIC ATROPHY 3 PROTEIN"/>
    <property type="match status" value="1"/>
</dbReference>
<evidence type="ECO:0000256" key="2">
    <source>
        <dbReference type="ARBA" id="ARBA00023054"/>
    </source>
</evidence>
<dbReference type="GO" id="GO:0019216">
    <property type="term" value="P:regulation of lipid metabolic process"/>
    <property type="evidence" value="ECO:0007669"/>
    <property type="project" value="TreeGrafter"/>
</dbReference>
<comment type="similarity">
    <text evidence="1">Belongs to the OPA3 family.</text>
</comment>
<evidence type="ECO:0000256" key="5">
    <source>
        <dbReference type="SAM" id="Phobius"/>
    </source>
</evidence>
<dbReference type="GO" id="GO:0005739">
    <property type="term" value="C:mitochondrion"/>
    <property type="evidence" value="ECO:0007669"/>
    <property type="project" value="TreeGrafter"/>
</dbReference>
<dbReference type="Pfam" id="PF07047">
    <property type="entry name" value="OPA3"/>
    <property type="match status" value="1"/>
</dbReference>
<dbReference type="Proteomes" id="UP000290288">
    <property type="component" value="Unassembled WGS sequence"/>
</dbReference>
<feature type="transmembrane region" description="Helical" evidence="5">
    <location>
        <begin position="15"/>
        <end position="37"/>
    </location>
</feature>
<keyword evidence="5" id="KW-1133">Transmembrane helix</keyword>
<organism evidence="6 7">
    <name type="scientific">Candolleomyces aberdarensis</name>
    <dbReference type="NCBI Taxonomy" id="2316362"/>
    <lineage>
        <taxon>Eukaryota</taxon>
        <taxon>Fungi</taxon>
        <taxon>Dikarya</taxon>
        <taxon>Basidiomycota</taxon>
        <taxon>Agaricomycotina</taxon>
        <taxon>Agaricomycetes</taxon>
        <taxon>Agaricomycetidae</taxon>
        <taxon>Agaricales</taxon>
        <taxon>Agaricineae</taxon>
        <taxon>Psathyrellaceae</taxon>
        <taxon>Candolleomyces</taxon>
    </lineage>
</organism>
<dbReference type="AlphaFoldDB" id="A0A4Q2D4X1"/>
<evidence type="ECO:0000256" key="3">
    <source>
        <dbReference type="SAM" id="Coils"/>
    </source>
</evidence>
<dbReference type="InterPro" id="IPR010754">
    <property type="entry name" value="OPA3-like"/>
</dbReference>
<feature type="compositionally biased region" description="Basic and acidic residues" evidence="4">
    <location>
        <begin position="133"/>
        <end position="148"/>
    </location>
</feature>
<protein>
    <recommendedName>
        <fullName evidence="8">OPA3-like protein</fullName>
    </recommendedName>
</protein>
<accession>A0A4Q2D4X1</accession>
<evidence type="ECO:0008006" key="8">
    <source>
        <dbReference type="Google" id="ProtNLM"/>
    </source>
</evidence>
<keyword evidence="5" id="KW-0472">Membrane</keyword>
<keyword evidence="7" id="KW-1185">Reference proteome</keyword>
<feature type="compositionally biased region" description="Basic and acidic residues" evidence="4">
    <location>
        <begin position="156"/>
        <end position="177"/>
    </location>
</feature>
<comment type="caution">
    <text evidence="6">The sequence shown here is derived from an EMBL/GenBank/DDBJ whole genome shotgun (WGS) entry which is preliminary data.</text>
</comment>
<keyword evidence="5" id="KW-0812">Transmembrane</keyword>
<feature type="region of interest" description="Disordered" evidence="4">
    <location>
        <begin position="116"/>
        <end position="177"/>
    </location>
</feature>
<gene>
    <name evidence="6" type="ORF">EST38_g12647</name>
</gene>
<keyword evidence="2 3" id="KW-0175">Coiled coil</keyword>